<protein>
    <submittedName>
        <fullName evidence="1">Uncharacterized protein</fullName>
    </submittedName>
</protein>
<dbReference type="EMBL" id="GL732622">
    <property type="protein sequence ID" value="EFX70348.1"/>
    <property type="molecule type" value="Genomic_DNA"/>
</dbReference>
<organism evidence="1 2">
    <name type="scientific">Daphnia pulex</name>
    <name type="common">Water flea</name>
    <dbReference type="NCBI Taxonomy" id="6669"/>
    <lineage>
        <taxon>Eukaryota</taxon>
        <taxon>Metazoa</taxon>
        <taxon>Ecdysozoa</taxon>
        <taxon>Arthropoda</taxon>
        <taxon>Crustacea</taxon>
        <taxon>Branchiopoda</taxon>
        <taxon>Diplostraca</taxon>
        <taxon>Cladocera</taxon>
        <taxon>Anomopoda</taxon>
        <taxon>Daphniidae</taxon>
        <taxon>Daphnia</taxon>
    </lineage>
</organism>
<dbReference type="HOGENOM" id="CLU_2887975_0_0_1"/>
<reference evidence="1 2" key="1">
    <citation type="journal article" date="2011" name="Science">
        <title>The ecoresponsive genome of Daphnia pulex.</title>
        <authorList>
            <person name="Colbourne J.K."/>
            <person name="Pfrender M.E."/>
            <person name="Gilbert D."/>
            <person name="Thomas W.K."/>
            <person name="Tucker A."/>
            <person name="Oakley T.H."/>
            <person name="Tokishita S."/>
            <person name="Aerts A."/>
            <person name="Arnold G.J."/>
            <person name="Basu M.K."/>
            <person name="Bauer D.J."/>
            <person name="Caceres C.E."/>
            <person name="Carmel L."/>
            <person name="Casola C."/>
            <person name="Choi J.H."/>
            <person name="Detter J.C."/>
            <person name="Dong Q."/>
            <person name="Dusheyko S."/>
            <person name="Eads B.D."/>
            <person name="Frohlich T."/>
            <person name="Geiler-Samerotte K.A."/>
            <person name="Gerlach D."/>
            <person name="Hatcher P."/>
            <person name="Jogdeo S."/>
            <person name="Krijgsveld J."/>
            <person name="Kriventseva E.V."/>
            <person name="Kultz D."/>
            <person name="Laforsch C."/>
            <person name="Lindquist E."/>
            <person name="Lopez J."/>
            <person name="Manak J.R."/>
            <person name="Muller J."/>
            <person name="Pangilinan J."/>
            <person name="Patwardhan R.P."/>
            <person name="Pitluck S."/>
            <person name="Pritham E.J."/>
            <person name="Rechtsteiner A."/>
            <person name="Rho M."/>
            <person name="Rogozin I.B."/>
            <person name="Sakarya O."/>
            <person name="Salamov A."/>
            <person name="Schaack S."/>
            <person name="Shapiro H."/>
            <person name="Shiga Y."/>
            <person name="Skalitzky C."/>
            <person name="Smith Z."/>
            <person name="Souvorov A."/>
            <person name="Sung W."/>
            <person name="Tang Z."/>
            <person name="Tsuchiya D."/>
            <person name="Tu H."/>
            <person name="Vos H."/>
            <person name="Wang M."/>
            <person name="Wolf Y.I."/>
            <person name="Yamagata H."/>
            <person name="Yamada T."/>
            <person name="Ye Y."/>
            <person name="Shaw J.R."/>
            <person name="Andrews J."/>
            <person name="Crease T.J."/>
            <person name="Tang H."/>
            <person name="Lucas S.M."/>
            <person name="Robertson H.M."/>
            <person name="Bork P."/>
            <person name="Koonin E.V."/>
            <person name="Zdobnov E.M."/>
            <person name="Grigoriev I.V."/>
            <person name="Lynch M."/>
            <person name="Boore J.L."/>
        </authorList>
    </citation>
    <scope>NUCLEOTIDE SEQUENCE [LARGE SCALE GENOMIC DNA]</scope>
</reference>
<accession>E9HD51</accession>
<dbReference type="OrthoDB" id="6154955at2759"/>
<gene>
    <name evidence="1" type="ORF">DAPPUDRAFT_257235</name>
</gene>
<proteinExistence type="predicted"/>
<keyword evidence="2" id="KW-1185">Reference proteome</keyword>
<dbReference type="PhylomeDB" id="E9HD51"/>
<dbReference type="KEGG" id="dpx:DAPPUDRAFT_257235"/>
<dbReference type="InParanoid" id="E9HD51"/>
<evidence type="ECO:0000313" key="1">
    <source>
        <dbReference type="EMBL" id="EFX70348.1"/>
    </source>
</evidence>
<dbReference type="AlphaFoldDB" id="E9HD51"/>
<name>E9HD51_DAPPU</name>
<sequence>MIGHIWSGIYSVMGSSVMESVYCDFTKPIDDAGFQKWIGYANVRQIIARLFLFVQRTSPLIIR</sequence>
<evidence type="ECO:0000313" key="2">
    <source>
        <dbReference type="Proteomes" id="UP000000305"/>
    </source>
</evidence>
<dbReference type="Proteomes" id="UP000000305">
    <property type="component" value="Unassembled WGS sequence"/>
</dbReference>